<evidence type="ECO:0000313" key="2">
    <source>
        <dbReference type="Proteomes" id="UP001164929"/>
    </source>
</evidence>
<organism evidence="1 2">
    <name type="scientific">Populus alba x Populus x berolinensis</name>
    <dbReference type="NCBI Taxonomy" id="444605"/>
    <lineage>
        <taxon>Eukaryota</taxon>
        <taxon>Viridiplantae</taxon>
        <taxon>Streptophyta</taxon>
        <taxon>Embryophyta</taxon>
        <taxon>Tracheophyta</taxon>
        <taxon>Spermatophyta</taxon>
        <taxon>Magnoliopsida</taxon>
        <taxon>eudicotyledons</taxon>
        <taxon>Gunneridae</taxon>
        <taxon>Pentapetalae</taxon>
        <taxon>rosids</taxon>
        <taxon>fabids</taxon>
        <taxon>Malpighiales</taxon>
        <taxon>Salicaceae</taxon>
        <taxon>Saliceae</taxon>
        <taxon>Populus</taxon>
    </lineage>
</organism>
<dbReference type="EMBL" id="JAQIZT010000003">
    <property type="protein sequence ID" value="KAJ7002433.1"/>
    <property type="molecule type" value="Genomic_DNA"/>
</dbReference>
<dbReference type="AlphaFoldDB" id="A0AAD6R571"/>
<name>A0AAD6R571_9ROSI</name>
<sequence>MGFDVIGEKDSPVIGINAFTIQEKSLHFLEECLKQNVINQVALPHRHKVLACGSDKQHQEQGAMKLE</sequence>
<gene>
    <name evidence="1" type="ORF">NC653_007796</name>
</gene>
<reference evidence="1" key="1">
    <citation type="journal article" date="2023" name="Mol. Ecol. Resour.">
        <title>Chromosome-level genome assembly of a triploid poplar Populus alba 'Berolinensis'.</title>
        <authorList>
            <person name="Chen S."/>
            <person name="Yu Y."/>
            <person name="Wang X."/>
            <person name="Wang S."/>
            <person name="Zhang T."/>
            <person name="Zhou Y."/>
            <person name="He R."/>
            <person name="Meng N."/>
            <person name="Wang Y."/>
            <person name="Liu W."/>
            <person name="Liu Z."/>
            <person name="Liu J."/>
            <person name="Guo Q."/>
            <person name="Huang H."/>
            <person name="Sederoff R.R."/>
            <person name="Wang G."/>
            <person name="Qu G."/>
            <person name="Chen S."/>
        </authorList>
    </citation>
    <scope>NUCLEOTIDE SEQUENCE</scope>
    <source>
        <strain evidence="1">SC-2020</strain>
    </source>
</reference>
<comment type="caution">
    <text evidence="1">The sequence shown here is derived from an EMBL/GenBank/DDBJ whole genome shotgun (WGS) entry which is preliminary data.</text>
</comment>
<proteinExistence type="predicted"/>
<dbReference type="Proteomes" id="UP001164929">
    <property type="component" value="Chromosome 3"/>
</dbReference>
<accession>A0AAD6R571</accession>
<evidence type="ECO:0000313" key="1">
    <source>
        <dbReference type="EMBL" id="KAJ7002433.1"/>
    </source>
</evidence>
<protein>
    <submittedName>
        <fullName evidence="1">Uncharacterized protein</fullName>
    </submittedName>
</protein>
<keyword evidence="2" id="KW-1185">Reference proteome</keyword>